<evidence type="ECO:0000256" key="1">
    <source>
        <dbReference type="ARBA" id="ARBA00010006"/>
    </source>
</evidence>
<reference evidence="13 14" key="1">
    <citation type="submission" date="2019-07" db="EMBL/GenBank/DDBJ databases">
        <title>Genome assembly of two rare yeast pathogens: Diutina rugosa and Trichomonascus ciferrii.</title>
        <authorList>
            <person name="Mixao V."/>
            <person name="Saus E."/>
            <person name="Hansen A."/>
            <person name="Lass-Flor C."/>
            <person name="Gabaldon T."/>
        </authorList>
    </citation>
    <scope>NUCLEOTIDE SEQUENCE [LARGE SCALE GENOMIC DNA]</scope>
    <source>
        <strain evidence="13 14">CBS 613</strain>
    </source>
</reference>
<sequence length="1040" mass="114486">MTESSVSGSGSLADLSEDIDSIYKSYTQPGLPHVRITSRLSQLDVTQAQSRSAPDSPHSSVVSLDDDPEGIMPPIRPQANTNSSLNVLVDTPQPSDLDLPPTSAQHWRDEGAAVREVNEGNQVKVIKRDVGDFKFIKNIGEGSYSTVMLATDKHTNRQYAVKVLDKRHIIKEKKVKYLNIEKHALNRLSNRMGIISLYFTFQDKNSLYFVLDFAANGELLSLINKYGTLNEDSVRHFGAQILSAIQYMHDNGVIHRDIKPENILLDEKLRIQITDFGTARLLEKKDDDPENYPLDVRAKSFVGTAEYVSPELLESKYCGKPGDIWAYGCILYQMIAGKPPFKATNEYLTFQKITKLQYAFTAGFPVVLRDLIKHILVLLPQKRFTIDQIQQHYFFSPTNWDDFDSIWYADPPELGPFKMSAKGMLNVPPELTKAYSSPVVTTRKVYGPNQKRKQTSSPSPIATNNSQVSLEQQDSHGSSGTPVPPTAPTKPVNPAKAAAYVLNRGSDEKLDRPSASKVKSGPQYIPGTNILRPQINPRTSFPIRKPKQPPTSASAMSTSAQQQSTASPTLPRPERVPQTPPASAPASAPPVPSPAPSVPASAPPVPTPATIRKPSAGAVAGSGTPTSSMVGLGISTSRSNLIEVTPPSSVEAAWKKYLEHPDERILRLGPAIVHREPTEVFERKHRGQIHNAPISLSNKVDQANRSVSNKSLLSKVVNGSSNGLRGTDVMDTTTYQGNDGEGDEAQAIIDHWETVKEEDEEADKKKSLFKKFLHSATQNADEVLGTAVNHPLERPRTCTVVCTTHGRVLIFSRNDNDNYRMIMEVKLNYSFMRIKEVVSASKFKSLIPTVGTFALMSNVTTFVFEVEKYEVGMWTEALAQGKLNEFERHRLGLASEPVPRISETAETPTSPRSPTSDNFEFSPQSPSSATRKKGMMPVRIRRSIKRKPPPAKSPSPPGEMGSPIDMSTGFQSHSVDAELRAAQLAAAAGERNRSSIEYPHRSSFSKENGSNTVSRSGSNSNKTPVTQKTSKFLARSSRRN</sequence>
<feature type="binding site" evidence="10">
    <location>
        <position position="162"/>
    </location>
    <ligand>
        <name>ATP</name>
        <dbReference type="ChEBI" id="CHEBI:30616"/>
    </ligand>
</feature>
<dbReference type="Gene3D" id="1.10.510.10">
    <property type="entry name" value="Transferase(Phosphotransferase) domain 1"/>
    <property type="match status" value="1"/>
</dbReference>
<dbReference type="PROSITE" id="PS00107">
    <property type="entry name" value="PROTEIN_KINASE_ATP"/>
    <property type="match status" value="1"/>
</dbReference>
<dbReference type="PANTHER" id="PTHR24356:SF163">
    <property type="entry name" value="3-PHOSPHOINOSITIDE-DEPENDENT PROTEIN KINASE 1-RELATED"/>
    <property type="match status" value="1"/>
</dbReference>
<evidence type="ECO:0000256" key="3">
    <source>
        <dbReference type="ARBA" id="ARBA00022527"/>
    </source>
</evidence>
<name>A0A642UV60_DIURU</name>
<evidence type="ECO:0000256" key="4">
    <source>
        <dbReference type="ARBA" id="ARBA00022679"/>
    </source>
</evidence>
<feature type="compositionally biased region" description="Low complexity" evidence="11">
    <location>
        <begin position="489"/>
        <end position="499"/>
    </location>
</feature>
<dbReference type="GeneID" id="54781521"/>
<dbReference type="InterPro" id="IPR050236">
    <property type="entry name" value="Ser_Thr_kinase_AGC"/>
</dbReference>
<comment type="caution">
    <text evidence="13">The sequence shown here is derived from an EMBL/GenBank/DDBJ whole genome shotgun (WGS) entry which is preliminary data.</text>
</comment>
<evidence type="ECO:0000256" key="10">
    <source>
        <dbReference type="PROSITE-ProRule" id="PRU10141"/>
    </source>
</evidence>
<evidence type="ECO:0000313" key="13">
    <source>
        <dbReference type="EMBL" id="KAA8902416.1"/>
    </source>
</evidence>
<keyword evidence="7 10" id="KW-0067">ATP-binding</keyword>
<keyword evidence="14" id="KW-1185">Reference proteome</keyword>
<dbReference type="FunFam" id="1.10.510.10:FF:000534">
    <property type="entry name" value="Serine/threonine-protein kinase PKH2"/>
    <property type="match status" value="1"/>
</dbReference>
<feature type="compositionally biased region" description="Polar residues" evidence="11">
    <location>
        <begin position="45"/>
        <end position="62"/>
    </location>
</feature>
<dbReference type="OMA" id="KYCGKPG"/>
<evidence type="ECO:0000256" key="9">
    <source>
        <dbReference type="ARBA" id="ARBA00048679"/>
    </source>
</evidence>
<evidence type="ECO:0000259" key="12">
    <source>
        <dbReference type="PROSITE" id="PS50011"/>
    </source>
</evidence>
<keyword evidence="6" id="KW-0418">Kinase</keyword>
<evidence type="ECO:0000256" key="7">
    <source>
        <dbReference type="ARBA" id="ARBA00022840"/>
    </source>
</evidence>
<evidence type="ECO:0000256" key="6">
    <source>
        <dbReference type="ARBA" id="ARBA00022777"/>
    </source>
</evidence>
<dbReference type="InterPro" id="IPR008271">
    <property type="entry name" value="Ser/Thr_kinase_AS"/>
</dbReference>
<dbReference type="GO" id="GO:0005524">
    <property type="term" value="F:ATP binding"/>
    <property type="evidence" value="ECO:0007669"/>
    <property type="project" value="UniProtKB-UniRule"/>
</dbReference>
<accession>A0A642UV60</accession>
<feature type="compositionally biased region" description="Polar residues" evidence="11">
    <location>
        <begin position="455"/>
        <end position="480"/>
    </location>
</feature>
<dbReference type="GO" id="GO:0000196">
    <property type="term" value="P:cell integrity MAPK cascade"/>
    <property type="evidence" value="ECO:0007669"/>
    <property type="project" value="UniProtKB-ARBA"/>
</dbReference>
<dbReference type="SUPFAM" id="SSF56112">
    <property type="entry name" value="Protein kinase-like (PK-like)"/>
    <property type="match status" value="1"/>
</dbReference>
<feature type="compositionally biased region" description="Polar residues" evidence="11">
    <location>
        <begin position="1005"/>
        <end position="1030"/>
    </location>
</feature>
<dbReference type="InterPro" id="IPR039046">
    <property type="entry name" value="PDPK1"/>
</dbReference>
<comment type="catalytic activity">
    <reaction evidence="8">
        <text>L-threonyl-[protein] + ATP = O-phospho-L-threonyl-[protein] + ADP + H(+)</text>
        <dbReference type="Rhea" id="RHEA:46608"/>
        <dbReference type="Rhea" id="RHEA-COMP:11060"/>
        <dbReference type="Rhea" id="RHEA-COMP:11605"/>
        <dbReference type="ChEBI" id="CHEBI:15378"/>
        <dbReference type="ChEBI" id="CHEBI:30013"/>
        <dbReference type="ChEBI" id="CHEBI:30616"/>
        <dbReference type="ChEBI" id="CHEBI:61977"/>
        <dbReference type="ChEBI" id="CHEBI:456216"/>
        <dbReference type="EC" id="2.7.11.1"/>
    </reaction>
</comment>
<evidence type="ECO:0000256" key="5">
    <source>
        <dbReference type="ARBA" id="ARBA00022741"/>
    </source>
</evidence>
<dbReference type="InterPro" id="IPR000719">
    <property type="entry name" value="Prot_kinase_dom"/>
</dbReference>
<organism evidence="13 14">
    <name type="scientific">Diutina rugosa</name>
    <name type="common">Yeast</name>
    <name type="synonym">Candida rugosa</name>
    <dbReference type="NCBI Taxonomy" id="5481"/>
    <lineage>
        <taxon>Eukaryota</taxon>
        <taxon>Fungi</taxon>
        <taxon>Dikarya</taxon>
        <taxon>Ascomycota</taxon>
        <taxon>Saccharomycotina</taxon>
        <taxon>Pichiomycetes</taxon>
        <taxon>Debaryomycetaceae</taxon>
        <taxon>Diutina</taxon>
    </lineage>
</organism>
<evidence type="ECO:0000256" key="11">
    <source>
        <dbReference type="SAM" id="MobiDB-lite"/>
    </source>
</evidence>
<dbReference type="SMART" id="SM00220">
    <property type="entry name" value="S_TKc"/>
    <property type="match status" value="1"/>
</dbReference>
<dbReference type="Pfam" id="PF00069">
    <property type="entry name" value="Pkinase"/>
    <property type="match status" value="1"/>
</dbReference>
<dbReference type="PROSITE" id="PS00108">
    <property type="entry name" value="PROTEIN_KINASE_ST"/>
    <property type="match status" value="1"/>
</dbReference>
<dbReference type="RefSeq" id="XP_034012401.1">
    <property type="nucleotide sequence ID" value="XM_034155569.1"/>
</dbReference>
<feature type="domain" description="Protein kinase" evidence="12">
    <location>
        <begin position="133"/>
        <end position="395"/>
    </location>
</feature>
<dbReference type="FunFam" id="3.30.200.20:FF:000128">
    <property type="entry name" value="Serine/threonine-protein kinase ksg1"/>
    <property type="match status" value="1"/>
</dbReference>
<feature type="compositionally biased region" description="Polar residues" evidence="11">
    <location>
        <begin position="904"/>
        <end position="929"/>
    </location>
</feature>
<gene>
    <name evidence="13" type="ORF">DIURU_002870</name>
</gene>
<feature type="compositionally biased region" description="Basic and acidic residues" evidence="11">
    <location>
        <begin position="990"/>
        <end position="1000"/>
    </location>
</feature>
<feature type="compositionally biased region" description="Low complexity" evidence="11">
    <location>
        <begin position="550"/>
        <end position="569"/>
    </location>
</feature>
<dbReference type="EMBL" id="SWFT01000090">
    <property type="protein sequence ID" value="KAA8902416.1"/>
    <property type="molecule type" value="Genomic_DNA"/>
</dbReference>
<dbReference type="CDD" id="cd05581">
    <property type="entry name" value="STKc_PDK1"/>
    <property type="match status" value="1"/>
</dbReference>
<feature type="compositionally biased region" description="Basic and acidic residues" evidence="11">
    <location>
        <begin position="505"/>
        <end position="514"/>
    </location>
</feature>
<dbReference type="EC" id="2.7.11.1" evidence="2"/>
<protein>
    <recommendedName>
        <fullName evidence="2">non-specific serine/threonine protein kinase</fullName>
        <ecNumber evidence="2">2.7.11.1</ecNumber>
    </recommendedName>
</protein>
<dbReference type="GO" id="GO:0004674">
    <property type="term" value="F:protein serine/threonine kinase activity"/>
    <property type="evidence" value="ECO:0007669"/>
    <property type="project" value="UniProtKB-KW"/>
</dbReference>
<dbReference type="VEuPathDB" id="FungiDB:DIURU_002870"/>
<dbReference type="PANTHER" id="PTHR24356">
    <property type="entry name" value="SERINE/THREONINE-PROTEIN KINASE"/>
    <property type="match status" value="1"/>
</dbReference>
<dbReference type="AlphaFoldDB" id="A0A642UV60"/>
<dbReference type="GO" id="GO:0030447">
    <property type="term" value="P:filamentous growth"/>
    <property type="evidence" value="ECO:0007669"/>
    <property type="project" value="UniProtKB-ARBA"/>
</dbReference>
<keyword evidence="4" id="KW-0808">Transferase</keyword>
<dbReference type="Gene3D" id="3.30.200.20">
    <property type="entry name" value="Phosphorylase Kinase, domain 1"/>
    <property type="match status" value="1"/>
</dbReference>
<keyword evidence="5 10" id="KW-0547">Nucleotide-binding</keyword>
<comment type="catalytic activity">
    <reaction evidence="9">
        <text>L-seryl-[protein] + ATP = O-phospho-L-seryl-[protein] + ADP + H(+)</text>
        <dbReference type="Rhea" id="RHEA:17989"/>
        <dbReference type="Rhea" id="RHEA-COMP:9863"/>
        <dbReference type="Rhea" id="RHEA-COMP:11604"/>
        <dbReference type="ChEBI" id="CHEBI:15378"/>
        <dbReference type="ChEBI" id="CHEBI:29999"/>
        <dbReference type="ChEBI" id="CHEBI:30616"/>
        <dbReference type="ChEBI" id="CHEBI:83421"/>
        <dbReference type="ChEBI" id="CHEBI:456216"/>
        <dbReference type="EC" id="2.7.11.1"/>
    </reaction>
</comment>
<dbReference type="OrthoDB" id="347657at2759"/>
<feature type="compositionally biased region" description="Pro residues" evidence="11">
    <location>
        <begin position="578"/>
        <end position="607"/>
    </location>
</feature>
<evidence type="ECO:0000256" key="2">
    <source>
        <dbReference type="ARBA" id="ARBA00012513"/>
    </source>
</evidence>
<keyword evidence="3" id="KW-0723">Serine/threonine-protein kinase</keyword>
<dbReference type="Proteomes" id="UP000449547">
    <property type="component" value="Unassembled WGS sequence"/>
</dbReference>
<feature type="compositionally biased region" description="Basic residues" evidence="11">
    <location>
        <begin position="930"/>
        <end position="949"/>
    </location>
</feature>
<dbReference type="InterPro" id="IPR011009">
    <property type="entry name" value="Kinase-like_dom_sf"/>
</dbReference>
<evidence type="ECO:0000313" key="14">
    <source>
        <dbReference type="Proteomes" id="UP000449547"/>
    </source>
</evidence>
<feature type="region of interest" description="Disordered" evidence="11">
    <location>
        <begin position="45"/>
        <end position="70"/>
    </location>
</feature>
<dbReference type="InterPro" id="IPR017441">
    <property type="entry name" value="Protein_kinase_ATP_BS"/>
</dbReference>
<comment type="similarity">
    <text evidence="1">Belongs to the protein kinase superfamily. AGC Ser/Thr protein kinase family. PDPK1 subfamily.</text>
</comment>
<evidence type="ECO:0000256" key="8">
    <source>
        <dbReference type="ARBA" id="ARBA00047899"/>
    </source>
</evidence>
<feature type="region of interest" description="Disordered" evidence="11">
    <location>
        <begin position="894"/>
        <end position="969"/>
    </location>
</feature>
<feature type="region of interest" description="Disordered" evidence="11">
    <location>
        <begin position="442"/>
        <end position="626"/>
    </location>
</feature>
<feature type="region of interest" description="Disordered" evidence="11">
    <location>
        <begin position="985"/>
        <end position="1040"/>
    </location>
</feature>
<dbReference type="PROSITE" id="PS50011">
    <property type="entry name" value="PROTEIN_KINASE_DOM"/>
    <property type="match status" value="1"/>
</dbReference>
<proteinExistence type="inferred from homology"/>